<evidence type="ECO:0000313" key="4">
    <source>
        <dbReference type="Proteomes" id="UP000281741"/>
    </source>
</evidence>
<evidence type="ECO:0000313" key="1">
    <source>
        <dbReference type="EMBL" id="AZA85414.1"/>
    </source>
</evidence>
<name>A0AAD1DLR8_9FLAO</name>
<dbReference type="Proteomes" id="UP000281741">
    <property type="component" value="Chromosome"/>
</dbReference>
<keyword evidence="4" id="KW-1185">Reference proteome</keyword>
<gene>
    <name evidence="1" type="ORF">EG349_00700</name>
    <name evidence="2" type="ORF">EG353_19170</name>
</gene>
<evidence type="ECO:0000313" key="3">
    <source>
        <dbReference type="Proteomes" id="UP000274073"/>
    </source>
</evidence>
<dbReference type="EMBL" id="CP033912">
    <property type="protein sequence ID" value="AZA97521.1"/>
    <property type="molecule type" value="Genomic_DNA"/>
</dbReference>
<reference evidence="3 4" key="1">
    <citation type="submission" date="2018-11" db="EMBL/GenBank/DDBJ databases">
        <title>Proposal to divide the Flavobacteriaceae and reorganize its genera based on Amino Acid Identity values calculated from whole genome sequences.</title>
        <authorList>
            <person name="Nicholson A.C."/>
            <person name="Gulvik C.A."/>
            <person name="Whitney A.M."/>
            <person name="Humrighouse B.W."/>
            <person name="Bell M."/>
            <person name="Holmes B."/>
            <person name="Steigerwalt A.G."/>
            <person name="Villarma A."/>
            <person name="Sheth M."/>
            <person name="Batra D."/>
            <person name="Pryor J."/>
            <person name="Bernardet J.-F."/>
            <person name="Hugo C."/>
            <person name="Kampfer P."/>
            <person name="Newman J."/>
            <person name="McQuiston J.R."/>
        </authorList>
    </citation>
    <scope>NUCLEOTIDE SEQUENCE [LARGE SCALE GENOMIC DNA]</scope>
    <source>
        <strain evidence="1 3">G0207</strain>
        <strain evidence="2 4">H5143</strain>
    </source>
</reference>
<dbReference type="AlphaFoldDB" id="A0AAD1DLR8"/>
<protein>
    <submittedName>
        <fullName evidence="1">Uncharacterized protein</fullName>
    </submittedName>
</protein>
<dbReference type="Proteomes" id="UP000274073">
    <property type="component" value="Chromosome"/>
</dbReference>
<organism evidence="1 3">
    <name type="scientific">Chryseobacterium shandongense</name>
    <dbReference type="NCBI Taxonomy" id="1493872"/>
    <lineage>
        <taxon>Bacteria</taxon>
        <taxon>Pseudomonadati</taxon>
        <taxon>Bacteroidota</taxon>
        <taxon>Flavobacteriia</taxon>
        <taxon>Flavobacteriales</taxon>
        <taxon>Weeksellaceae</taxon>
        <taxon>Chryseobacterium group</taxon>
        <taxon>Chryseobacterium</taxon>
    </lineage>
</organism>
<evidence type="ECO:0000313" key="2">
    <source>
        <dbReference type="EMBL" id="AZA97521.1"/>
    </source>
</evidence>
<proteinExistence type="predicted"/>
<accession>A0AAD1DLR8</accession>
<dbReference type="EMBL" id="CP033915">
    <property type="protein sequence ID" value="AZA85414.1"/>
    <property type="molecule type" value="Genomic_DNA"/>
</dbReference>
<sequence>MLMKKMSSQKNIQKKRSEGRIIDYTQNILKKISFEKSKKILTESGLNPSDDEIISIMEFAHQLADLIIKNYILK</sequence>